<comment type="similarity">
    <text evidence="2 11">Belongs to the sodium:solute symporter (SSF) (TC 2.A.21) family.</text>
</comment>
<keyword evidence="7" id="KW-0915">Sodium</keyword>
<dbReference type="PANTHER" id="PTHR42985">
    <property type="entry name" value="SODIUM-COUPLED MONOCARBOXYLATE TRANSPORTER"/>
    <property type="match status" value="1"/>
</dbReference>
<sequence length="206" mass="22655">METFERFPGLTGLFIACIMSGSLSSISSGINSITAVMVEDIWKRLITKRALSDKFQTILSKCISVALGLLTVLLAFFMSYLTNILVVVYSTMGTLAAPIFGVFVLGFFFPRVNNRSALIAFFVSLAFQIWVLVGATLTAHQQPRRSLPTFINGCTSINTTLNLIRTGTNANNSNFFLPLYSISFMWYAFNGVSLTIIVGLACSLIW</sequence>
<dbReference type="GO" id="GO:0015293">
    <property type="term" value="F:symporter activity"/>
    <property type="evidence" value="ECO:0007669"/>
    <property type="project" value="TreeGrafter"/>
</dbReference>
<keyword evidence="5 12" id="KW-0812">Transmembrane</keyword>
<proteinExistence type="inferred from homology"/>
<organism evidence="13 14">
    <name type="scientific">Adineta steineri</name>
    <dbReference type="NCBI Taxonomy" id="433720"/>
    <lineage>
        <taxon>Eukaryota</taxon>
        <taxon>Metazoa</taxon>
        <taxon>Spiralia</taxon>
        <taxon>Gnathifera</taxon>
        <taxon>Rotifera</taxon>
        <taxon>Eurotatoria</taxon>
        <taxon>Bdelloidea</taxon>
        <taxon>Adinetida</taxon>
        <taxon>Adinetidae</taxon>
        <taxon>Adineta</taxon>
    </lineage>
</organism>
<dbReference type="GO" id="GO:0005886">
    <property type="term" value="C:plasma membrane"/>
    <property type="evidence" value="ECO:0007669"/>
    <property type="project" value="UniProtKB-SubCell"/>
</dbReference>
<evidence type="ECO:0000256" key="4">
    <source>
        <dbReference type="ARBA" id="ARBA00022475"/>
    </source>
</evidence>
<evidence type="ECO:0000313" key="14">
    <source>
        <dbReference type="Proteomes" id="UP000663844"/>
    </source>
</evidence>
<evidence type="ECO:0000256" key="2">
    <source>
        <dbReference type="ARBA" id="ARBA00006434"/>
    </source>
</evidence>
<evidence type="ECO:0000256" key="11">
    <source>
        <dbReference type="RuleBase" id="RU362091"/>
    </source>
</evidence>
<dbReference type="AlphaFoldDB" id="A0A820DIN4"/>
<keyword evidence="3" id="KW-0813">Transport</keyword>
<dbReference type="InterPro" id="IPR001734">
    <property type="entry name" value="Na/solute_symporter"/>
</dbReference>
<feature type="transmembrane region" description="Helical" evidence="12">
    <location>
        <begin position="84"/>
        <end position="109"/>
    </location>
</feature>
<dbReference type="Proteomes" id="UP000663844">
    <property type="component" value="Unassembled WGS sequence"/>
</dbReference>
<feature type="transmembrane region" description="Helical" evidence="12">
    <location>
        <begin position="116"/>
        <end position="137"/>
    </location>
</feature>
<feature type="transmembrane region" description="Helical" evidence="12">
    <location>
        <begin position="184"/>
        <end position="205"/>
    </location>
</feature>
<keyword evidence="8" id="KW-0406">Ion transport</keyword>
<evidence type="ECO:0000256" key="1">
    <source>
        <dbReference type="ARBA" id="ARBA00004651"/>
    </source>
</evidence>
<feature type="non-terminal residue" evidence="13">
    <location>
        <position position="1"/>
    </location>
</feature>
<keyword evidence="9 12" id="KW-0472">Membrane</keyword>
<evidence type="ECO:0000256" key="5">
    <source>
        <dbReference type="ARBA" id="ARBA00022692"/>
    </source>
</evidence>
<evidence type="ECO:0000256" key="6">
    <source>
        <dbReference type="ARBA" id="ARBA00022989"/>
    </source>
</evidence>
<comment type="caution">
    <text evidence="13">The sequence shown here is derived from an EMBL/GenBank/DDBJ whole genome shotgun (WGS) entry which is preliminary data.</text>
</comment>
<keyword evidence="4" id="KW-1003">Cell membrane</keyword>
<feature type="transmembrane region" description="Helical" evidence="12">
    <location>
        <begin position="58"/>
        <end position="78"/>
    </location>
</feature>
<evidence type="ECO:0000256" key="3">
    <source>
        <dbReference type="ARBA" id="ARBA00022448"/>
    </source>
</evidence>
<dbReference type="PROSITE" id="PS51257">
    <property type="entry name" value="PROKAR_LIPOPROTEIN"/>
    <property type="match status" value="1"/>
</dbReference>
<dbReference type="EMBL" id="CAJOAZ010011155">
    <property type="protein sequence ID" value="CAF4232486.1"/>
    <property type="molecule type" value="Genomic_DNA"/>
</dbReference>
<evidence type="ECO:0000256" key="8">
    <source>
        <dbReference type="ARBA" id="ARBA00023065"/>
    </source>
</evidence>
<dbReference type="PANTHER" id="PTHR42985:SF40">
    <property type="entry name" value="LD47995P-RELATED"/>
    <property type="match status" value="1"/>
</dbReference>
<dbReference type="Gene3D" id="1.20.1730.10">
    <property type="entry name" value="Sodium/glucose cotransporter"/>
    <property type="match status" value="1"/>
</dbReference>
<feature type="transmembrane region" description="Helical" evidence="12">
    <location>
        <begin position="12"/>
        <end position="38"/>
    </location>
</feature>
<evidence type="ECO:0000313" key="13">
    <source>
        <dbReference type="EMBL" id="CAF4232486.1"/>
    </source>
</evidence>
<dbReference type="InterPro" id="IPR038377">
    <property type="entry name" value="Na/Glc_symporter_sf"/>
</dbReference>
<accession>A0A820DIN4</accession>
<name>A0A820DIN4_9BILA</name>
<dbReference type="InterPro" id="IPR051163">
    <property type="entry name" value="Sodium:Solute_Symporter_SSF"/>
</dbReference>
<dbReference type="PROSITE" id="PS50283">
    <property type="entry name" value="NA_SOLUT_SYMP_3"/>
    <property type="match status" value="1"/>
</dbReference>
<comment type="subcellular location">
    <subcellularLocation>
        <location evidence="1">Cell membrane</location>
        <topology evidence="1">Multi-pass membrane protein</topology>
    </subcellularLocation>
</comment>
<dbReference type="Pfam" id="PF00474">
    <property type="entry name" value="SSF"/>
    <property type="match status" value="1"/>
</dbReference>
<gene>
    <name evidence="13" type="ORF">OXD698_LOCUS42476</name>
</gene>
<evidence type="ECO:0000256" key="9">
    <source>
        <dbReference type="ARBA" id="ARBA00023136"/>
    </source>
</evidence>
<dbReference type="GO" id="GO:0006814">
    <property type="term" value="P:sodium ion transport"/>
    <property type="evidence" value="ECO:0007669"/>
    <property type="project" value="UniProtKB-KW"/>
</dbReference>
<keyword evidence="10" id="KW-0739">Sodium transport</keyword>
<evidence type="ECO:0000256" key="7">
    <source>
        <dbReference type="ARBA" id="ARBA00023053"/>
    </source>
</evidence>
<reference evidence="13" key="1">
    <citation type="submission" date="2021-02" db="EMBL/GenBank/DDBJ databases">
        <authorList>
            <person name="Nowell W R."/>
        </authorList>
    </citation>
    <scope>NUCLEOTIDE SEQUENCE</scope>
</reference>
<protein>
    <submittedName>
        <fullName evidence="13">Uncharacterized protein</fullName>
    </submittedName>
</protein>
<evidence type="ECO:0000256" key="10">
    <source>
        <dbReference type="ARBA" id="ARBA00023201"/>
    </source>
</evidence>
<evidence type="ECO:0000256" key="12">
    <source>
        <dbReference type="SAM" id="Phobius"/>
    </source>
</evidence>
<keyword evidence="6 12" id="KW-1133">Transmembrane helix</keyword>